<dbReference type="RefSeq" id="WP_380725725.1">
    <property type="nucleotide sequence ID" value="NZ_JBHTLK010000135.1"/>
</dbReference>
<protein>
    <submittedName>
        <fullName evidence="1">DUF3224 domain-containing protein</fullName>
    </submittedName>
</protein>
<dbReference type="EMBL" id="JBHTLK010000135">
    <property type="protein sequence ID" value="MFD1150013.1"/>
    <property type="molecule type" value="Genomic_DNA"/>
</dbReference>
<accession>A0ABW3QYW1</accession>
<name>A0ABW3QYW1_9PSEU</name>
<gene>
    <name evidence="1" type="ORF">ACFQ3T_23015</name>
</gene>
<dbReference type="SUPFAM" id="SSF159238">
    <property type="entry name" value="SO1590-like"/>
    <property type="match status" value="1"/>
</dbReference>
<evidence type="ECO:0000313" key="1">
    <source>
        <dbReference type="EMBL" id="MFD1150013.1"/>
    </source>
</evidence>
<dbReference type="Gene3D" id="2.40.350.10">
    <property type="entry name" value="SO1590-like"/>
    <property type="match status" value="1"/>
</dbReference>
<sequence>MTTHATASAELTSWDEHTWDGRRYDEVTGPKQTTGGMTVAYTGALRAVGDMRFVMSYPDGETCHSTGYEVVTGTLDGRDGSFVLHHTGGYRDGVADGAFTVVSASGGLTGLTGTGRVTWVHGEPGRFELDYEIA</sequence>
<comment type="caution">
    <text evidence="1">The sequence shown here is derived from an EMBL/GenBank/DDBJ whole genome shotgun (WGS) entry which is preliminary data.</text>
</comment>
<dbReference type="InterPro" id="IPR021607">
    <property type="entry name" value="DUF3224"/>
</dbReference>
<reference evidence="2" key="1">
    <citation type="journal article" date="2019" name="Int. J. Syst. Evol. Microbiol.">
        <title>The Global Catalogue of Microorganisms (GCM) 10K type strain sequencing project: providing services to taxonomists for standard genome sequencing and annotation.</title>
        <authorList>
            <consortium name="The Broad Institute Genomics Platform"/>
            <consortium name="The Broad Institute Genome Sequencing Center for Infectious Disease"/>
            <person name="Wu L."/>
            <person name="Ma J."/>
        </authorList>
    </citation>
    <scope>NUCLEOTIDE SEQUENCE [LARGE SCALE GENOMIC DNA]</scope>
    <source>
        <strain evidence="2">CCUG 60214</strain>
    </source>
</reference>
<evidence type="ECO:0000313" key="2">
    <source>
        <dbReference type="Proteomes" id="UP001597168"/>
    </source>
</evidence>
<keyword evidence="2" id="KW-1185">Reference proteome</keyword>
<dbReference type="Pfam" id="PF11528">
    <property type="entry name" value="DUF3224"/>
    <property type="match status" value="1"/>
</dbReference>
<dbReference type="Proteomes" id="UP001597168">
    <property type="component" value="Unassembled WGS sequence"/>
</dbReference>
<dbReference type="InterPro" id="IPR023159">
    <property type="entry name" value="SO1590-like_sf"/>
</dbReference>
<proteinExistence type="predicted"/>
<organism evidence="1 2">
    <name type="scientific">Saccharothrix hoggarensis</name>
    <dbReference type="NCBI Taxonomy" id="913853"/>
    <lineage>
        <taxon>Bacteria</taxon>
        <taxon>Bacillati</taxon>
        <taxon>Actinomycetota</taxon>
        <taxon>Actinomycetes</taxon>
        <taxon>Pseudonocardiales</taxon>
        <taxon>Pseudonocardiaceae</taxon>
        <taxon>Saccharothrix</taxon>
    </lineage>
</organism>